<accession>A0AAF1BWJ0</accession>
<reference evidence="1" key="2">
    <citation type="submission" date="2023-10" db="EMBL/GenBank/DDBJ databases">
        <authorList>
            <person name="Choi B."/>
        </authorList>
    </citation>
    <scope>NUCLEOTIDE SEQUENCE</scope>
    <source>
        <strain evidence="1">UMB0763</strain>
    </source>
</reference>
<sequence>MLLIDSNFLIAMESVYPQDIFPSLWDKLAAAFRTEPLVIHESVDKELTVWNSTVSRWYVGNTQGIAVRETDEAELEAYTRVASWVEEERKPRYRSQAVDVFLDVADSWLVASALAHGDTIITNEKHAPQSVARVKIPDVATHFGVECLDTISFFRLLKWKI</sequence>
<dbReference type="InterPro" id="IPR029060">
    <property type="entry name" value="PIN-like_dom_sf"/>
</dbReference>
<evidence type="ECO:0000313" key="2">
    <source>
        <dbReference type="Proteomes" id="UP000234560"/>
    </source>
</evidence>
<dbReference type="KEGG" id="cpyr:CYJ47_11765"/>
<proteinExistence type="predicted"/>
<dbReference type="InterPro" id="IPR016541">
    <property type="entry name" value="UCP008505"/>
</dbReference>
<dbReference type="RefSeq" id="WP_101678543.1">
    <property type="nucleotide sequence ID" value="NZ_CP136958.1"/>
</dbReference>
<dbReference type="Proteomes" id="UP000234560">
    <property type="component" value="Chromosome"/>
</dbReference>
<gene>
    <name evidence="1" type="ORF">CYJ47_11765</name>
</gene>
<reference evidence="1" key="1">
    <citation type="submission" date="2017-12" db="EMBL/GenBank/DDBJ databases">
        <authorList>
            <person name="Thomas-White K."/>
            <person name="Wolfe A.J."/>
        </authorList>
    </citation>
    <scope>NUCLEOTIDE SEQUENCE</scope>
    <source>
        <strain evidence="1">UMB0763</strain>
    </source>
</reference>
<dbReference type="Pfam" id="PF14367">
    <property type="entry name" value="DUF4411"/>
    <property type="match status" value="1"/>
</dbReference>
<organism evidence="1 2">
    <name type="scientific">Corynebacterium pyruviciproducens</name>
    <dbReference type="NCBI Taxonomy" id="598660"/>
    <lineage>
        <taxon>Bacteria</taxon>
        <taxon>Bacillati</taxon>
        <taxon>Actinomycetota</taxon>
        <taxon>Actinomycetes</taxon>
        <taxon>Mycobacteriales</taxon>
        <taxon>Corynebacteriaceae</taxon>
        <taxon>Corynebacterium</taxon>
    </lineage>
</organism>
<dbReference type="EMBL" id="CP136958">
    <property type="protein sequence ID" value="WOT01911.1"/>
    <property type="molecule type" value="Genomic_DNA"/>
</dbReference>
<name>A0AAF1BWJ0_9CORY</name>
<protein>
    <submittedName>
        <fullName evidence="1">DUF4411 family protein</fullName>
    </submittedName>
</protein>
<evidence type="ECO:0000313" key="1">
    <source>
        <dbReference type="EMBL" id="WOT01911.1"/>
    </source>
</evidence>
<dbReference type="AlphaFoldDB" id="A0AAF1BWJ0"/>
<dbReference type="SUPFAM" id="SSF88723">
    <property type="entry name" value="PIN domain-like"/>
    <property type="match status" value="1"/>
</dbReference>